<evidence type="ECO:0000313" key="1">
    <source>
        <dbReference type="EMBL" id="MFK2824384.1"/>
    </source>
</evidence>
<name>A0ABW8I4I6_9BACI</name>
<dbReference type="RefSeq" id="WP_404313869.1">
    <property type="nucleotide sequence ID" value="NZ_JAUIYO010000001.1"/>
</dbReference>
<protein>
    <submittedName>
        <fullName evidence="1">DUF2624 family protein</fullName>
    </submittedName>
</protein>
<sequence length="84" mass="10041">MKFLQHFINQKVQMITGDELLKYAEGFDIPLKREEAERIASRLRRKKVDLFNEYERESLLREIAIITNEQTAKKLSKLLTMFHS</sequence>
<evidence type="ECO:0000313" key="2">
    <source>
        <dbReference type="Proteomes" id="UP001619911"/>
    </source>
</evidence>
<proteinExistence type="predicted"/>
<comment type="caution">
    <text evidence="1">The sequence shown here is derived from an EMBL/GenBank/DDBJ whole genome shotgun (WGS) entry which is preliminary data.</text>
</comment>
<gene>
    <name evidence="1" type="ORF">QYG89_01565</name>
</gene>
<organism evidence="1 2">
    <name type="scientific">Bacillus lumedeiriae</name>
    <dbReference type="NCBI Taxonomy" id="3058829"/>
    <lineage>
        <taxon>Bacteria</taxon>
        <taxon>Bacillati</taxon>
        <taxon>Bacillota</taxon>
        <taxon>Bacilli</taxon>
        <taxon>Bacillales</taxon>
        <taxon>Bacillaceae</taxon>
        <taxon>Bacillus</taxon>
    </lineage>
</organism>
<dbReference type="Proteomes" id="UP001619911">
    <property type="component" value="Unassembled WGS sequence"/>
</dbReference>
<reference evidence="1 2" key="1">
    <citation type="submission" date="2023-07" db="EMBL/GenBank/DDBJ databases">
        <title>Bacillus lucianemedeirus sp. nov, a new species isolated from an immunobiological production facility.</title>
        <authorList>
            <person name="Costa L.V."/>
            <person name="Miranda R.V.S.L."/>
            <person name="Brandao M.L.L."/>
            <person name="Reis C.M.F."/>
            <person name="Frazao A.M."/>
            <person name="Cruz F.V."/>
            <person name="Baio P.V.P."/>
            <person name="Veras J.F.C."/>
            <person name="Ramos J.N."/>
            <person name="Vieira V."/>
        </authorList>
    </citation>
    <scope>NUCLEOTIDE SEQUENCE [LARGE SCALE GENOMIC DNA]</scope>
    <source>
        <strain evidence="1 2">B190/17</strain>
    </source>
</reference>
<dbReference type="InterPro" id="IPR020277">
    <property type="entry name" value="DUF2624"/>
</dbReference>
<keyword evidence="2" id="KW-1185">Reference proteome</keyword>
<dbReference type="Pfam" id="PF11116">
    <property type="entry name" value="DUF2624"/>
    <property type="match status" value="1"/>
</dbReference>
<dbReference type="EMBL" id="JAUIYO010000001">
    <property type="protein sequence ID" value="MFK2824384.1"/>
    <property type="molecule type" value="Genomic_DNA"/>
</dbReference>
<accession>A0ABW8I4I6</accession>